<name>A0A4V3ASN6_9RHOB</name>
<dbReference type="Proteomes" id="UP000295301">
    <property type="component" value="Unassembled WGS sequence"/>
</dbReference>
<accession>A0A4V3ASN6</accession>
<dbReference type="AlphaFoldDB" id="A0A4V3ASN6"/>
<evidence type="ECO:0000256" key="3">
    <source>
        <dbReference type="ARBA" id="ARBA00022840"/>
    </source>
</evidence>
<evidence type="ECO:0000313" key="6">
    <source>
        <dbReference type="Proteomes" id="UP000295301"/>
    </source>
</evidence>
<evidence type="ECO:0000256" key="1">
    <source>
        <dbReference type="ARBA" id="ARBA00022448"/>
    </source>
</evidence>
<dbReference type="InterPro" id="IPR013611">
    <property type="entry name" value="Transp-assoc_OB_typ2"/>
</dbReference>
<dbReference type="SUPFAM" id="SSF52540">
    <property type="entry name" value="P-loop containing nucleoside triphosphate hydrolases"/>
    <property type="match status" value="1"/>
</dbReference>
<dbReference type="Pfam" id="PF00005">
    <property type="entry name" value="ABC_tran"/>
    <property type="match status" value="1"/>
</dbReference>
<feature type="domain" description="ABC transporter" evidence="4">
    <location>
        <begin position="17"/>
        <end position="247"/>
    </location>
</feature>
<sequence>MNDQANAQIASSSTAAIQVLSAQKRFGQFTALDKVSLEIGAGEFFTLLGPSGCGKTTLLRLIAGFEDLTSGDILLYGATQAGLPPNRREINTVFQQYALFPLMSVVQNVEFGLLRKGIAKVEARRRALAALEMVHMGSFVDRSPVQLSGGQQQRVALARALAPEPKVLLLDEPLSALDLKLRQKVRLELTTLQRNTGITFIFVTHDQEEALTMSDRIAVMSHGRVQQVGTPEEIYEHPRNRFVADFIGETNLLAAEQLEGQGTQATVRVMGGRPFRVERSADLGVGASHVSIRPENLILTDAEEANISGTVSQHVYLGTDVQIAISAADGTEIMTRVQSGSASTLPAPGSTCHLKVREGRARLVDD</sequence>
<keyword evidence="6" id="KW-1185">Reference proteome</keyword>
<evidence type="ECO:0000259" key="4">
    <source>
        <dbReference type="PROSITE" id="PS50893"/>
    </source>
</evidence>
<dbReference type="InterPro" id="IPR027417">
    <property type="entry name" value="P-loop_NTPase"/>
</dbReference>
<organism evidence="5 6">
    <name type="scientific">Antarcticimicrobium luteum</name>
    <dbReference type="NCBI Taxonomy" id="2547397"/>
    <lineage>
        <taxon>Bacteria</taxon>
        <taxon>Pseudomonadati</taxon>
        <taxon>Pseudomonadota</taxon>
        <taxon>Alphaproteobacteria</taxon>
        <taxon>Rhodobacterales</taxon>
        <taxon>Paracoccaceae</taxon>
        <taxon>Antarcticimicrobium</taxon>
    </lineage>
</organism>
<comment type="caution">
    <text evidence="5">The sequence shown here is derived from an EMBL/GenBank/DDBJ whole genome shotgun (WGS) entry which is preliminary data.</text>
</comment>
<dbReference type="Gene3D" id="2.40.50.140">
    <property type="entry name" value="Nucleic acid-binding proteins"/>
    <property type="match status" value="1"/>
</dbReference>
<dbReference type="GO" id="GO:0043190">
    <property type="term" value="C:ATP-binding cassette (ABC) transporter complex"/>
    <property type="evidence" value="ECO:0007669"/>
    <property type="project" value="InterPro"/>
</dbReference>
<protein>
    <submittedName>
        <fullName evidence="5">ABC transporter ATP-binding protein</fullName>
    </submittedName>
</protein>
<gene>
    <name evidence="5" type="ORF">E1832_03610</name>
</gene>
<dbReference type="InterPro" id="IPR017871">
    <property type="entry name" value="ABC_transporter-like_CS"/>
</dbReference>
<dbReference type="Gene3D" id="3.40.50.300">
    <property type="entry name" value="P-loop containing nucleotide triphosphate hydrolases"/>
    <property type="match status" value="1"/>
</dbReference>
<keyword evidence="2" id="KW-0547">Nucleotide-binding</keyword>
<dbReference type="FunFam" id="3.40.50.300:FF:000133">
    <property type="entry name" value="Spermidine/putrescine import ATP-binding protein PotA"/>
    <property type="match status" value="1"/>
</dbReference>
<proteinExistence type="predicted"/>
<dbReference type="InterPro" id="IPR008995">
    <property type="entry name" value="Mo/tungstate-bd_C_term_dom"/>
</dbReference>
<dbReference type="InterPro" id="IPR003439">
    <property type="entry name" value="ABC_transporter-like_ATP-bd"/>
</dbReference>
<keyword evidence="3 5" id="KW-0067">ATP-binding</keyword>
<dbReference type="PANTHER" id="PTHR42781:SF4">
    <property type="entry name" value="SPERMIDINE_PUTRESCINE IMPORT ATP-BINDING PROTEIN POTA"/>
    <property type="match status" value="1"/>
</dbReference>
<dbReference type="Gene3D" id="2.40.50.100">
    <property type="match status" value="1"/>
</dbReference>
<dbReference type="PROSITE" id="PS00211">
    <property type="entry name" value="ABC_TRANSPORTER_1"/>
    <property type="match status" value="1"/>
</dbReference>
<dbReference type="InterPro" id="IPR012340">
    <property type="entry name" value="NA-bd_OB-fold"/>
</dbReference>
<dbReference type="GO" id="GO:0005524">
    <property type="term" value="F:ATP binding"/>
    <property type="evidence" value="ECO:0007669"/>
    <property type="project" value="UniProtKB-KW"/>
</dbReference>
<dbReference type="SUPFAM" id="SSF50331">
    <property type="entry name" value="MOP-like"/>
    <property type="match status" value="1"/>
</dbReference>
<dbReference type="PANTHER" id="PTHR42781">
    <property type="entry name" value="SPERMIDINE/PUTRESCINE IMPORT ATP-BINDING PROTEIN POTA"/>
    <property type="match status" value="1"/>
</dbReference>
<dbReference type="OrthoDB" id="9802264at2"/>
<dbReference type="InterPro" id="IPR050093">
    <property type="entry name" value="ABC_SmlMolc_Importer"/>
</dbReference>
<dbReference type="EMBL" id="SMUV01000047">
    <property type="protein sequence ID" value="TDK51392.1"/>
    <property type="molecule type" value="Genomic_DNA"/>
</dbReference>
<dbReference type="PROSITE" id="PS50893">
    <property type="entry name" value="ABC_TRANSPORTER_2"/>
    <property type="match status" value="1"/>
</dbReference>
<dbReference type="GO" id="GO:0022857">
    <property type="term" value="F:transmembrane transporter activity"/>
    <property type="evidence" value="ECO:0007669"/>
    <property type="project" value="InterPro"/>
</dbReference>
<reference evidence="5 6" key="1">
    <citation type="submission" date="2019-03" db="EMBL/GenBank/DDBJ databases">
        <title>Ruegeria lutea sp. nov., a novel strain, isolated from marine sediment, the Masan Bay, South Korea.</title>
        <authorList>
            <person name="Kim J."/>
            <person name="Kim D.-Y."/>
            <person name="Lee S.-S."/>
        </authorList>
    </citation>
    <scope>NUCLEOTIDE SEQUENCE [LARGE SCALE GENOMIC DNA]</scope>
    <source>
        <strain evidence="5 6">318-1</strain>
    </source>
</reference>
<dbReference type="SMART" id="SM00382">
    <property type="entry name" value="AAA"/>
    <property type="match status" value="1"/>
</dbReference>
<keyword evidence="1" id="KW-0813">Transport</keyword>
<dbReference type="GO" id="GO:0016887">
    <property type="term" value="F:ATP hydrolysis activity"/>
    <property type="evidence" value="ECO:0007669"/>
    <property type="project" value="InterPro"/>
</dbReference>
<dbReference type="GO" id="GO:0015847">
    <property type="term" value="P:putrescine transport"/>
    <property type="evidence" value="ECO:0007669"/>
    <property type="project" value="UniProtKB-ARBA"/>
</dbReference>
<evidence type="ECO:0000256" key="2">
    <source>
        <dbReference type="ARBA" id="ARBA00022741"/>
    </source>
</evidence>
<dbReference type="RefSeq" id="WP_133358365.1">
    <property type="nucleotide sequence ID" value="NZ_SMUV01000047.1"/>
</dbReference>
<dbReference type="Pfam" id="PF08402">
    <property type="entry name" value="TOBE_2"/>
    <property type="match status" value="1"/>
</dbReference>
<dbReference type="InterPro" id="IPR003593">
    <property type="entry name" value="AAA+_ATPase"/>
</dbReference>
<evidence type="ECO:0000313" key="5">
    <source>
        <dbReference type="EMBL" id="TDK51392.1"/>
    </source>
</evidence>